<dbReference type="GO" id="GO:0005549">
    <property type="term" value="F:odorant binding"/>
    <property type="evidence" value="ECO:0007669"/>
    <property type="project" value="InterPro"/>
</dbReference>
<keyword evidence="7 13" id="KW-0472">Membrane</keyword>
<evidence type="ECO:0000256" key="10">
    <source>
        <dbReference type="ARBA" id="ARBA00037764"/>
    </source>
</evidence>
<evidence type="ECO:0000256" key="8">
    <source>
        <dbReference type="ARBA" id="ARBA00023170"/>
    </source>
</evidence>
<protein>
    <recommendedName>
        <fullName evidence="13">Odorant receptor</fullName>
    </recommendedName>
</protein>
<dbReference type="GeneID" id="111601026"/>
<name>A0A6J1M2E9_DROHY</name>
<feature type="transmembrane region" description="Helical" evidence="13">
    <location>
        <begin position="266"/>
        <end position="289"/>
    </location>
</feature>
<evidence type="ECO:0000256" key="9">
    <source>
        <dbReference type="ARBA" id="ARBA00023224"/>
    </source>
</evidence>
<comment type="function">
    <text evidence="10">Odorant receptor which mediates acceptance or avoidance behavior, depending on its substrates. The odorant receptor repertoire encodes a large collection of odor stimuli that vary widely in identity, intensity, and duration. May form a complex with Orco to form odorant-sensing units, providing sensitive and prolonged odorant signaling and calcium permeability.</text>
</comment>
<proteinExistence type="inferred from homology"/>
<feature type="transmembrane region" description="Helical" evidence="13">
    <location>
        <begin position="301"/>
        <end position="319"/>
    </location>
</feature>
<dbReference type="OrthoDB" id="6604226at2759"/>
<evidence type="ECO:0000256" key="1">
    <source>
        <dbReference type="ARBA" id="ARBA00004651"/>
    </source>
</evidence>
<evidence type="ECO:0000256" key="4">
    <source>
        <dbReference type="ARBA" id="ARBA00022692"/>
    </source>
</evidence>
<dbReference type="KEGG" id="dhe:111601026"/>
<dbReference type="Proteomes" id="UP000504633">
    <property type="component" value="Unplaced"/>
</dbReference>
<dbReference type="GO" id="GO:0007165">
    <property type="term" value="P:signal transduction"/>
    <property type="evidence" value="ECO:0007669"/>
    <property type="project" value="UniProtKB-KW"/>
</dbReference>
<organism evidence="14 15">
    <name type="scientific">Drosophila hydei</name>
    <name type="common">Fruit fly</name>
    <dbReference type="NCBI Taxonomy" id="7224"/>
    <lineage>
        <taxon>Eukaryota</taxon>
        <taxon>Metazoa</taxon>
        <taxon>Ecdysozoa</taxon>
        <taxon>Arthropoda</taxon>
        <taxon>Hexapoda</taxon>
        <taxon>Insecta</taxon>
        <taxon>Pterygota</taxon>
        <taxon>Neoptera</taxon>
        <taxon>Endopterygota</taxon>
        <taxon>Diptera</taxon>
        <taxon>Brachycera</taxon>
        <taxon>Muscomorpha</taxon>
        <taxon>Ephydroidea</taxon>
        <taxon>Drosophilidae</taxon>
        <taxon>Drosophila</taxon>
    </lineage>
</organism>
<comment type="subcellular location">
    <subcellularLocation>
        <location evidence="1 13">Cell membrane</location>
        <topology evidence="1 13">Multi-pass membrane protein</topology>
    </subcellularLocation>
</comment>
<evidence type="ECO:0000256" key="6">
    <source>
        <dbReference type="ARBA" id="ARBA00022989"/>
    </source>
</evidence>
<evidence type="ECO:0000256" key="12">
    <source>
        <dbReference type="ARBA" id="ARBA00038679"/>
    </source>
</evidence>
<keyword evidence="2" id="KW-1003">Cell membrane</keyword>
<comment type="similarity">
    <text evidence="11">Belongs to the insect chemoreceptor superfamily. Heteromeric odorant receptor channel (TC 1.A.69) family. Or2a subfamily.</text>
</comment>
<dbReference type="OMA" id="RQMYSRS"/>
<feature type="transmembrane region" description="Helical" evidence="13">
    <location>
        <begin position="361"/>
        <end position="380"/>
    </location>
</feature>
<feature type="transmembrane region" description="Helical" evidence="13">
    <location>
        <begin position="50"/>
        <end position="68"/>
    </location>
</feature>
<dbReference type="AlphaFoldDB" id="A0A6J1M2E9"/>
<accession>A0A6J1M2E9</accession>
<comment type="subunit">
    <text evidence="12">Interacts with Orco. Complexes exist early in the endomembrane system in olfactory sensory neurons (OSNs), coupling these complexes to the conserved ciliary trafficking pathway.</text>
</comment>
<keyword evidence="14" id="KW-1185">Reference proteome</keyword>
<feature type="transmembrane region" description="Helical" evidence="13">
    <location>
        <begin position="88"/>
        <end position="109"/>
    </location>
</feature>
<keyword evidence="6 13" id="KW-1133">Transmembrane helix</keyword>
<reference evidence="15" key="1">
    <citation type="submission" date="2025-08" db="UniProtKB">
        <authorList>
            <consortium name="RefSeq"/>
        </authorList>
    </citation>
    <scope>IDENTIFICATION</scope>
    <source>
        <strain evidence="15">15085-1641.00</strain>
        <tissue evidence="15">Whole body</tissue>
    </source>
</reference>
<dbReference type="GO" id="GO:0004984">
    <property type="term" value="F:olfactory receptor activity"/>
    <property type="evidence" value="ECO:0007669"/>
    <property type="project" value="InterPro"/>
</dbReference>
<sequence length="397" mass="45369">MKKLLRLVQRILPSNAAEGKLGSIELNVWLGQLVGVPLLGLKQETPLQKLCIIAVGYPIVLAVWYYVYLELYDLYLNWHDLDAMTQNLILSFTHIAFLIKFCNICYHYGTLKSILQKLSEITRRCVVSEQQMEAFQRAELKNKLANLIYFHLVLTPGLMSIVYVLIAPEEFAGNRFPYRAEMPNSLPRIVQSLYKGFSVSLLALETTSIDFLNISVMGQICMHLKVLSLAFDQLHERTKVDAYSWLVAIVKYHCELIVLRQQVERIFNLAVMLQFVSSVVIIAMTAFQVIVIGDGSKSSNVMNLMLCCVLCQLFMYCYFGNEVYEQSKTLSSSGFGCNWYSFDRKCKKTLLIFMINADRPFLFTAGGFMALTLSNFTYIISKSYSIVAVLRQMYSRS</sequence>
<gene>
    <name evidence="15" type="primary">LOC111601026</name>
</gene>
<evidence type="ECO:0000256" key="7">
    <source>
        <dbReference type="ARBA" id="ARBA00023136"/>
    </source>
</evidence>
<feature type="transmembrane region" description="Helical" evidence="13">
    <location>
        <begin position="211"/>
        <end position="230"/>
    </location>
</feature>
<dbReference type="GO" id="GO:0005886">
    <property type="term" value="C:plasma membrane"/>
    <property type="evidence" value="ECO:0007669"/>
    <property type="project" value="UniProtKB-SubCell"/>
</dbReference>
<dbReference type="Pfam" id="PF02949">
    <property type="entry name" value="7tm_6"/>
    <property type="match status" value="1"/>
</dbReference>
<keyword evidence="3 13" id="KW-0716">Sensory transduction</keyword>
<evidence type="ECO:0000256" key="3">
    <source>
        <dbReference type="ARBA" id="ARBA00022606"/>
    </source>
</evidence>
<dbReference type="RefSeq" id="XP_023173203.2">
    <property type="nucleotide sequence ID" value="XM_023317435.2"/>
</dbReference>
<evidence type="ECO:0000313" key="14">
    <source>
        <dbReference type="Proteomes" id="UP000504633"/>
    </source>
</evidence>
<evidence type="ECO:0000313" key="15">
    <source>
        <dbReference type="RefSeq" id="XP_023173203.2"/>
    </source>
</evidence>
<keyword evidence="8 13" id="KW-0675">Receptor</keyword>
<keyword evidence="9 13" id="KW-0807">Transducer</keyword>
<evidence type="ECO:0000256" key="11">
    <source>
        <dbReference type="ARBA" id="ARBA00037946"/>
    </source>
</evidence>
<evidence type="ECO:0000256" key="5">
    <source>
        <dbReference type="ARBA" id="ARBA00022725"/>
    </source>
</evidence>
<keyword evidence="4 13" id="KW-0812">Transmembrane</keyword>
<dbReference type="PANTHER" id="PTHR21137">
    <property type="entry name" value="ODORANT RECEPTOR"/>
    <property type="match status" value="1"/>
</dbReference>
<dbReference type="PANTHER" id="PTHR21137:SF37">
    <property type="entry name" value="ODORANT RECEPTOR 46A, ISOFORM B-RELATED"/>
    <property type="match status" value="1"/>
</dbReference>
<feature type="transmembrane region" description="Helical" evidence="13">
    <location>
        <begin position="147"/>
        <end position="166"/>
    </location>
</feature>
<dbReference type="InterPro" id="IPR004117">
    <property type="entry name" value="7tm6_olfct_rcpt"/>
</dbReference>
<keyword evidence="5 13" id="KW-0552">Olfaction</keyword>
<evidence type="ECO:0000256" key="13">
    <source>
        <dbReference type="RuleBase" id="RU351113"/>
    </source>
</evidence>
<evidence type="ECO:0000256" key="2">
    <source>
        <dbReference type="ARBA" id="ARBA00022475"/>
    </source>
</evidence>